<dbReference type="PANTHER" id="PTHR23152:SF4">
    <property type="entry name" value="2-OXOADIPATE DEHYDROGENASE COMPLEX COMPONENT E1"/>
    <property type="match status" value="1"/>
</dbReference>
<evidence type="ECO:0008006" key="7">
    <source>
        <dbReference type="Google" id="ProtNLM"/>
    </source>
</evidence>
<keyword evidence="4" id="KW-0786">Thiamine pyrophosphate</keyword>
<dbReference type="InterPro" id="IPR011603">
    <property type="entry name" value="2oxoglutarate_DH_E1"/>
</dbReference>
<evidence type="ECO:0000256" key="3">
    <source>
        <dbReference type="ARBA" id="ARBA00023002"/>
    </source>
</evidence>
<evidence type="ECO:0000313" key="6">
    <source>
        <dbReference type="Proteomes" id="UP000035740"/>
    </source>
</evidence>
<evidence type="ECO:0000313" key="5">
    <source>
        <dbReference type="EMBL" id="KMS94077.1"/>
    </source>
</evidence>
<evidence type="ECO:0000256" key="1">
    <source>
        <dbReference type="ARBA" id="ARBA00001964"/>
    </source>
</evidence>
<proteinExistence type="inferred from homology"/>
<dbReference type="GO" id="GO:0030976">
    <property type="term" value="F:thiamine pyrophosphate binding"/>
    <property type="evidence" value="ECO:0007669"/>
    <property type="project" value="InterPro"/>
</dbReference>
<dbReference type="PANTHER" id="PTHR23152">
    <property type="entry name" value="2-OXOGLUTARATE DEHYDROGENASE"/>
    <property type="match status" value="1"/>
</dbReference>
<dbReference type="InterPro" id="IPR029061">
    <property type="entry name" value="THDP-binding"/>
</dbReference>
<comment type="similarity">
    <text evidence="2">Belongs to the alpha-ketoglutarate dehydrogenase family.</text>
</comment>
<gene>
    <name evidence="5" type="ORF">BVRB_025030</name>
</gene>
<reference evidence="5 6" key="1">
    <citation type="journal article" date="2014" name="Nature">
        <title>The genome of the recently domesticated crop plant sugar beet (Beta vulgaris).</title>
        <authorList>
            <person name="Dohm J.C."/>
            <person name="Minoche A.E."/>
            <person name="Holtgrawe D."/>
            <person name="Capella-Gutierrez S."/>
            <person name="Zakrzewski F."/>
            <person name="Tafer H."/>
            <person name="Rupp O."/>
            <person name="Sorensen T.R."/>
            <person name="Stracke R."/>
            <person name="Reinhardt R."/>
            <person name="Goesmann A."/>
            <person name="Kraft T."/>
            <person name="Schulz B."/>
            <person name="Stadler P.F."/>
            <person name="Schmidt T."/>
            <person name="Gabaldon T."/>
            <person name="Lehrach H."/>
            <person name="Weisshaar B."/>
            <person name="Himmelbauer H."/>
        </authorList>
    </citation>
    <scope>NUCLEOTIDE SEQUENCE [LARGE SCALE GENOMIC DNA]</scope>
    <source>
        <tissue evidence="5">Taproot</tissue>
    </source>
</reference>
<organism evidence="5 6">
    <name type="scientific">Beta vulgaris subsp. vulgaris</name>
    <name type="common">Beet</name>
    <dbReference type="NCBI Taxonomy" id="3555"/>
    <lineage>
        <taxon>Eukaryota</taxon>
        <taxon>Viridiplantae</taxon>
        <taxon>Streptophyta</taxon>
        <taxon>Embryophyta</taxon>
        <taxon>Tracheophyta</taxon>
        <taxon>Spermatophyta</taxon>
        <taxon>Magnoliopsida</taxon>
        <taxon>eudicotyledons</taxon>
        <taxon>Gunneridae</taxon>
        <taxon>Pentapetalae</taxon>
        <taxon>Caryophyllales</taxon>
        <taxon>Chenopodiaceae</taxon>
        <taxon>Betoideae</taxon>
        <taxon>Beta</taxon>
    </lineage>
</organism>
<evidence type="ECO:0000256" key="2">
    <source>
        <dbReference type="ARBA" id="ARBA00006936"/>
    </source>
</evidence>
<dbReference type="Gene3D" id="3.40.50.970">
    <property type="match status" value="1"/>
</dbReference>
<keyword evidence="3" id="KW-0560">Oxidoreductase</keyword>
<sequence length="192" mass="21399">MLRRDHPELNLDFHKLSSSDIISDEDIASFRLSNQFSGSTADTLLDHLRNIYTRSIGAEFMFITVWTYSVPEKSIHLPYDTGCKGKTVDDRSDRIHYFHSDIAGSSEEYTFFNVYCTCSCIPSIAKDVHSLLSQAAAANIEDVVIGMPHRGRLNMLVALLDYPPRAIFSKVKGASHTLESGQVGSDDVVSHI</sequence>
<dbReference type="SUPFAM" id="SSF52518">
    <property type="entry name" value="Thiamin diphosphate-binding fold (THDP-binding)"/>
    <property type="match status" value="1"/>
</dbReference>
<dbReference type="Gramene" id="KMS94077">
    <property type="protein sequence ID" value="KMS94077"/>
    <property type="gene ID" value="BVRB_025030"/>
</dbReference>
<name>A0A0J8B2K3_BETVV</name>
<keyword evidence="6" id="KW-1185">Reference proteome</keyword>
<protein>
    <recommendedName>
        <fullName evidence="7">Dehydrogenase E1 component domain-containing protein</fullName>
    </recommendedName>
</protein>
<comment type="cofactor">
    <cofactor evidence="1">
        <name>thiamine diphosphate</name>
        <dbReference type="ChEBI" id="CHEBI:58937"/>
    </cofactor>
</comment>
<dbReference type="GO" id="GO:0016624">
    <property type="term" value="F:oxidoreductase activity, acting on the aldehyde or oxo group of donors, disulfide as acceptor"/>
    <property type="evidence" value="ECO:0007669"/>
    <property type="project" value="InterPro"/>
</dbReference>
<accession>A0A0J8B2K3</accession>
<dbReference type="Proteomes" id="UP000035740">
    <property type="component" value="Unassembled WGS sequence"/>
</dbReference>
<dbReference type="OrthoDB" id="2797413at2759"/>
<evidence type="ECO:0000256" key="4">
    <source>
        <dbReference type="ARBA" id="ARBA00023052"/>
    </source>
</evidence>
<dbReference type="AlphaFoldDB" id="A0A0J8B2K3"/>
<dbReference type="EMBL" id="KQ096373">
    <property type="protein sequence ID" value="KMS94077.1"/>
    <property type="molecule type" value="Genomic_DNA"/>
</dbReference>
<feature type="non-terminal residue" evidence="5">
    <location>
        <position position="192"/>
    </location>
</feature>